<dbReference type="GO" id="GO:0055085">
    <property type="term" value="P:transmembrane transport"/>
    <property type="evidence" value="ECO:0007669"/>
    <property type="project" value="TreeGrafter"/>
</dbReference>
<dbReference type="Pfam" id="PF03922">
    <property type="entry name" value="OmpW"/>
    <property type="match status" value="1"/>
</dbReference>
<feature type="chain" id="PRO_5041349065" evidence="2">
    <location>
        <begin position="31"/>
        <end position="295"/>
    </location>
</feature>
<evidence type="ECO:0000313" key="3">
    <source>
        <dbReference type="EMBL" id="MCP1172527.1"/>
    </source>
</evidence>
<comment type="caution">
    <text evidence="3">The sequence shown here is derived from an EMBL/GenBank/DDBJ whole genome shotgun (WGS) entry which is preliminary data.</text>
</comment>
<dbReference type="PANTHER" id="PTHR36920:SF1">
    <property type="entry name" value="OUTER MEMBRANE PROTEIN W"/>
    <property type="match status" value="1"/>
</dbReference>
<protein>
    <submittedName>
        <fullName evidence="3">OmpW family protein</fullName>
    </submittedName>
</protein>
<dbReference type="SUPFAM" id="SSF56925">
    <property type="entry name" value="OMPA-like"/>
    <property type="match status" value="1"/>
</dbReference>
<name>A0AA41WU80_9RALS</name>
<comment type="subcellular location">
    <subcellularLocation>
        <location evidence="1">Cell outer membrane</location>
    </subcellularLocation>
</comment>
<dbReference type="InterPro" id="IPR011250">
    <property type="entry name" value="OMP/PagP_B-barrel"/>
</dbReference>
<dbReference type="Gene3D" id="2.40.160.20">
    <property type="match status" value="1"/>
</dbReference>
<dbReference type="RefSeq" id="WP_253536460.1">
    <property type="nucleotide sequence ID" value="NZ_JAMYWC010000002.1"/>
</dbReference>
<accession>A0AA41WU80</accession>
<dbReference type="EMBL" id="JAMYWC010000002">
    <property type="protein sequence ID" value="MCP1172527.1"/>
    <property type="molecule type" value="Genomic_DNA"/>
</dbReference>
<dbReference type="GO" id="GO:0009279">
    <property type="term" value="C:cell outer membrane"/>
    <property type="evidence" value="ECO:0007669"/>
    <property type="project" value="UniProtKB-SubCell"/>
</dbReference>
<dbReference type="Proteomes" id="UP001162793">
    <property type="component" value="Unassembled WGS sequence"/>
</dbReference>
<keyword evidence="4" id="KW-1185">Reference proteome</keyword>
<evidence type="ECO:0000256" key="2">
    <source>
        <dbReference type="SAM" id="SignalP"/>
    </source>
</evidence>
<keyword evidence="2" id="KW-0732">Signal</keyword>
<sequence>MAHFTLRVAPARSFSAVAAAIAMAAPLAHAQSNEDPPSSDASFFDRYIRGRNVLSVGVIHIHPTDSSTPLSTSTSALGLGSYESPGTSAKTGSSTTLSLTQTYFINDNWAVTAVGGIPPTTNIYGRGKVVAPVPGLGNLTLIDLGLPKNNPVASARAWNPALIGQYYFGTAQSKLRPFIGAGVSYNFFTQLRLNSNFVSAMQNLGQVLQLGMGQIPTGPAKVSAATSSSWAPVANIGASYEFAKNWTLVGTVAYLPLKTTSTITLRSQEGQVLAVNKTVINVKPVVFSLNVGYRF</sequence>
<evidence type="ECO:0000256" key="1">
    <source>
        <dbReference type="ARBA" id="ARBA00004442"/>
    </source>
</evidence>
<gene>
    <name evidence="3" type="ORF">NKG59_09155</name>
</gene>
<proteinExistence type="predicted"/>
<feature type="signal peptide" evidence="2">
    <location>
        <begin position="1"/>
        <end position="30"/>
    </location>
</feature>
<reference evidence="4" key="1">
    <citation type="journal article" date="2023" name="Front. Microbiol.">
        <title>Ralstonia chuxiongensis sp. nov., Ralstonia mojiangensis sp. nov., and Ralstonia soli sp. nov., isolated from tobacco fields, are three novel species in the family Burkholderiaceae.</title>
        <authorList>
            <person name="Lu C.H."/>
            <person name="Zhang Y.Y."/>
            <person name="Jiang N."/>
            <person name="Chen W."/>
            <person name="Shao X."/>
            <person name="Zhao Z.M."/>
            <person name="Lu W.L."/>
            <person name="Hu X."/>
            <person name="Xi Y.X."/>
            <person name="Zou S.Y."/>
            <person name="Wei Q.J."/>
            <person name="Lin Z.L."/>
            <person name="Gong L."/>
            <person name="Gai X.T."/>
            <person name="Zhang L.Q."/>
            <person name="Li J.Y."/>
            <person name="Jin Y."/>
            <person name="Xia Z.Y."/>
        </authorList>
    </citation>
    <scope>NUCLEOTIDE SEQUENCE [LARGE SCALE GENOMIC DNA]</scope>
    <source>
        <strain evidence="4">21YRMH01-3</strain>
    </source>
</reference>
<dbReference type="AlphaFoldDB" id="A0AA41WU80"/>
<dbReference type="PANTHER" id="PTHR36920">
    <property type="match status" value="1"/>
</dbReference>
<evidence type="ECO:0000313" key="4">
    <source>
        <dbReference type="Proteomes" id="UP001162793"/>
    </source>
</evidence>
<dbReference type="InterPro" id="IPR005618">
    <property type="entry name" value="OMPW"/>
</dbReference>
<organism evidence="3 4">
    <name type="scientific">Ralstonia chuxiongensis</name>
    <dbReference type="NCBI Taxonomy" id="2957504"/>
    <lineage>
        <taxon>Bacteria</taxon>
        <taxon>Pseudomonadati</taxon>
        <taxon>Pseudomonadota</taxon>
        <taxon>Betaproteobacteria</taxon>
        <taxon>Burkholderiales</taxon>
        <taxon>Burkholderiaceae</taxon>
        <taxon>Ralstonia</taxon>
    </lineage>
</organism>